<keyword evidence="3" id="KW-1015">Disulfide bond</keyword>
<keyword evidence="1" id="KW-0732">Signal</keyword>
<protein>
    <submittedName>
        <fullName evidence="9">Chromobox protein-like 6</fullName>
    </submittedName>
</protein>
<dbReference type="Pfam" id="PF17218">
    <property type="entry name" value="CBX7_C"/>
    <property type="match status" value="1"/>
</dbReference>
<keyword evidence="2" id="KW-0106">Calcium</keyword>
<dbReference type="SMART" id="SM00560">
    <property type="entry name" value="LamGL"/>
    <property type="match status" value="1"/>
</dbReference>
<dbReference type="PRINTS" id="PR00895">
    <property type="entry name" value="PENTAXIN"/>
</dbReference>
<evidence type="ECO:0000256" key="6">
    <source>
        <dbReference type="SAM" id="Coils"/>
    </source>
</evidence>
<evidence type="ECO:0000256" key="3">
    <source>
        <dbReference type="ARBA" id="ARBA00023157"/>
    </source>
</evidence>
<comment type="caution">
    <text evidence="9">The sequence shown here is derived from an EMBL/GenBank/DDBJ whole genome shotgun (WGS) entry which is preliminary data.</text>
</comment>
<keyword evidence="4" id="KW-0325">Glycoprotein</keyword>
<sequence length="733" mass="81020">YSTWEPEENILDSRLIAAFEQKERERELYGPKKRGPKPKTFLLKARAQAEALHIGDVHFSVKPSSSTSSPKLHSSAAVHRLKKDIRRCHRMSRRPLPRPDPQNSGVGGSTGIRPPVSPFSETVRIINRKVKPREPKRSRIILNLKVIDKSGKGASGGGNLARSKIPSRNRVIGKSKKFSESMLRNQIRHMKFGSFPLYNKPSVPTPSLEGKTEAGGSQGASCGLMGSSAYDARSSSSSDCPSPAPHSSSDPDDSPPKLLPEILNPAVPDWRESEVLDLSIPPESAVTSKQSPSRGNGVGQIPSSPLSSDPEQEAGDWRPEMSPCSNVVVTDVTSNLLTVTIKEFCNAEDFEKVAAAGAEQLRQTAQQQKEQIRTDQETIRELTTKLSQCENGLELTFQDSPSVWGVPRQDAMPMDDLSWDSPAMIQELEEAVRSLKDRIDKIEQDVPTRMNASSTSAPVPAQETIHTKMEELEGQILSKLLALEKERTSITSSHNQQQQNVEKELDALHNRVVGLEHETTVFNPPEAFKVSIPVRNNYMYARMKKSLPELYAFTISMWLKAKNSAEVGTPFSYSAPGQANELVLIVWGNNPMELIINDKVAHLPMTLKDGTWHHICITWITRDGIWSVYLDGVERGASDNLASWHSIKPHGVMILGQEQDTLGGRFDATQAFVGEISQFNMWDHVLMPAEIVGLANCTSRLQGNVAQWDEKLVEVHGGAAKLSFEICEAKMKA</sequence>
<dbReference type="PANTHER" id="PTHR46389">
    <property type="entry name" value="POLYCOMB GROUP PROTEIN PC"/>
    <property type="match status" value="1"/>
</dbReference>
<dbReference type="GO" id="GO:0000785">
    <property type="term" value="C:chromatin"/>
    <property type="evidence" value="ECO:0007669"/>
    <property type="project" value="TreeGrafter"/>
</dbReference>
<dbReference type="Pfam" id="PF00354">
    <property type="entry name" value="Pentaxin"/>
    <property type="match status" value="1"/>
</dbReference>
<dbReference type="InterPro" id="IPR013320">
    <property type="entry name" value="ConA-like_dom_sf"/>
</dbReference>
<dbReference type="EMBL" id="AZIM01002184">
    <property type="protein sequence ID" value="ETE64576.1"/>
    <property type="molecule type" value="Genomic_DNA"/>
</dbReference>
<dbReference type="Proteomes" id="UP000018936">
    <property type="component" value="Unassembled WGS sequence"/>
</dbReference>
<feature type="region of interest" description="Disordered" evidence="7">
    <location>
        <begin position="90"/>
        <end position="117"/>
    </location>
</feature>
<feature type="compositionally biased region" description="Polar residues" evidence="7">
    <location>
        <begin position="285"/>
        <end position="294"/>
    </location>
</feature>
<keyword evidence="6" id="KW-0175">Coiled coil</keyword>
<evidence type="ECO:0000313" key="10">
    <source>
        <dbReference type="Proteomes" id="UP000018936"/>
    </source>
</evidence>
<evidence type="ECO:0000256" key="2">
    <source>
        <dbReference type="ARBA" id="ARBA00022837"/>
    </source>
</evidence>
<dbReference type="Gene3D" id="2.60.120.200">
    <property type="match status" value="1"/>
</dbReference>
<dbReference type="SMART" id="SM00159">
    <property type="entry name" value="PTX"/>
    <property type="match status" value="1"/>
</dbReference>
<dbReference type="InterPro" id="IPR033773">
    <property type="entry name" value="CBX7_C"/>
</dbReference>
<dbReference type="PANTHER" id="PTHR46389:SF4">
    <property type="entry name" value="CHROMOBOX PROTEIN HOMOLOG 6"/>
    <property type="match status" value="1"/>
</dbReference>
<feature type="coiled-coil region" evidence="6">
    <location>
        <begin position="355"/>
        <end position="385"/>
    </location>
</feature>
<feature type="compositionally biased region" description="Low complexity" evidence="7">
    <location>
        <begin position="227"/>
        <end position="248"/>
    </location>
</feature>
<evidence type="ECO:0000256" key="7">
    <source>
        <dbReference type="SAM" id="MobiDB-lite"/>
    </source>
</evidence>
<dbReference type="CDD" id="cd00152">
    <property type="entry name" value="PTX"/>
    <property type="match status" value="1"/>
</dbReference>
<evidence type="ECO:0000256" key="5">
    <source>
        <dbReference type="PROSITE-ProRule" id="PRU01172"/>
    </source>
</evidence>
<evidence type="ECO:0000256" key="1">
    <source>
        <dbReference type="ARBA" id="ARBA00022729"/>
    </source>
</evidence>
<feature type="non-terminal residue" evidence="9">
    <location>
        <position position="1"/>
    </location>
</feature>
<dbReference type="GO" id="GO:0000122">
    <property type="term" value="P:negative regulation of transcription by RNA polymerase II"/>
    <property type="evidence" value="ECO:0007669"/>
    <property type="project" value="TreeGrafter"/>
</dbReference>
<dbReference type="InterPro" id="IPR006558">
    <property type="entry name" value="LamG-like"/>
</dbReference>
<name>V8NRK9_OPHHA</name>
<evidence type="ECO:0000313" key="9">
    <source>
        <dbReference type="EMBL" id="ETE64576.1"/>
    </source>
</evidence>
<reference evidence="9 10" key="1">
    <citation type="journal article" date="2013" name="Proc. Natl. Acad. Sci. U.S.A.">
        <title>The king cobra genome reveals dynamic gene evolution and adaptation in the snake venom system.</title>
        <authorList>
            <person name="Vonk F.J."/>
            <person name="Casewell N.R."/>
            <person name="Henkel C.V."/>
            <person name="Heimberg A.M."/>
            <person name="Jansen H.J."/>
            <person name="McCleary R.J."/>
            <person name="Kerkkamp H.M."/>
            <person name="Vos R.A."/>
            <person name="Guerreiro I."/>
            <person name="Calvete J.J."/>
            <person name="Wuster W."/>
            <person name="Woods A.E."/>
            <person name="Logan J.M."/>
            <person name="Harrison R.A."/>
            <person name="Castoe T.A."/>
            <person name="de Koning A.P."/>
            <person name="Pollock D.D."/>
            <person name="Yandell M."/>
            <person name="Calderon D."/>
            <person name="Renjifo C."/>
            <person name="Currier R.B."/>
            <person name="Salgado D."/>
            <person name="Pla D."/>
            <person name="Sanz L."/>
            <person name="Hyder A.S."/>
            <person name="Ribeiro J.M."/>
            <person name="Arntzen J.W."/>
            <person name="van den Thillart G.E."/>
            <person name="Boetzer M."/>
            <person name="Pirovano W."/>
            <person name="Dirks R.P."/>
            <person name="Spaink H.P."/>
            <person name="Duboule D."/>
            <person name="McGlinn E."/>
            <person name="Kini R.M."/>
            <person name="Richardson M.K."/>
        </authorList>
    </citation>
    <scope>NUCLEOTIDE SEQUENCE</scope>
    <source>
        <tissue evidence="9">Blood</tissue>
    </source>
</reference>
<dbReference type="SUPFAM" id="SSF49899">
    <property type="entry name" value="Concanavalin A-like lectins/glucanases"/>
    <property type="match status" value="1"/>
</dbReference>
<dbReference type="OrthoDB" id="8871962at2759"/>
<comment type="caution">
    <text evidence="5">Lacks conserved residue(s) required for the propagation of feature annotation.</text>
</comment>
<evidence type="ECO:0000256" key="4">
    <source>
        <dbReference type="ARBA" id="ARBA00023180"/>
    </source>
</evidence>
<dbReference type="AlphaFoldDB" id="V8NRK9"/>
<feature type="domain" description="Pentraxin (PTX)" evidence="8">
    <location>
        <begin position="526"/>
        <end position="727"/>
    </location>
</feature>
<dbReference type="Gene3D" id="2.40.50.40">
    <property type="match status" value="1"/>
</dbReference>
<dbReference type="InterPro" id="IPR001759">
    <property type="entry name" value="PTX_dom"/>
</dbReference>
<feature type="region of interest" description="Disordered" evidence="7">
    <location>
        <begin position="203"/>
        <end position="262"/>
    </location>
</feature>
<feature type="region of interest" description="Disordered" evidence="7">
    <location>
        <begin position="282"/>
        <end position="322"/>
    </location>
</feature>
<dbReference type="InterPro" id="IPR030476">
    <property type="entry name" value="Pentaxin_CS"/>
</dbReference>
<organism evidence="9 10">
    <name type="scientific">Ophiophagus hannah</name>
    <name type="common">King cobra</name>
    <name type="synonym">Naja hannah</name>
    <dbReference type="NCBI Taxonomy" id="8665"/>
    <lineage>
        <taxon>Eukaryota</taxon>
        <taxon>Metazoa</taxon>
        <taxon>Chordata</taxon>
        <taxon>Craniata</taxon>
        <taxon>Vertebrata</taxon>
        <taxon>Euteleostomi</taxon>
        <taxon>Lepidosauria</taxon>
        <taxon>Squamata</taxon>
        <taxon>Bifurcata</taxon>
        <taxon>Unidentata</taxon>
        <taxon>Episquamata</taxon>
        <taxon>Toxicofera</taxon>
        <taxon>Serpentes</taxon>
        <taxon>Colubroidea</taxon>
        <taxon>Elapidae</taxon>
        <taxon>Elapinae</taxon>
        <taxon>Ophiophagus</taxon>
    </lineage>
</organism>
<dbReference type="FunFam" id="2.60.120.200:FF:000012">
    <property type="entry name" value="neuronal pentraxin receptor"/>
    <property type="match status" value="1"/>
</dbReference>
<accession>V8NRK9</accession>
<dbReference type="PROSITE" id="PS51828">
    <property type="entry name" value="PTX_2"/>
    <property type="match status" value="1"/>
</dbReference>
<dbReference type="PROSITE" id="PS00289">
    <property type="entry name" value="PTX_1"/>
    <property type="match status" value="1"/>
</dbReference>
<dbReference type="InterPro" id="IPR052458">
    <property type="entry name" value="PcG_PRC1-like_component"/>
</dbReference>
<gene>
    <name evidence="9" type="primary">CBX6</name>
    <name evidence="9" type="ORF">L345_09654</name>
</gene>
<dbReference type="GO" id="GO:0003682">
    <property type="term" value="F:chromatin binding"/>
    <property type="evidence" value="ECO:0007669"/>
    <property type="project" value="TreeGrafter"/>
</dbReference>
<proteinExistence type="predicted"/>
<dbReference type="GO" id="GO:0035102">
    <property type="term" value="C:PRC1 complex"/>
    <property type="evidence" value="ECO:0007669"/>
    <property type="project" value="TreeGrafter"/>
</dbReference>
<feature type="non-terminal residue" evidence="9">
    <location>
        <position position="733"/>
    </location>
</feature>
<evidence type="ECO:0000259" key="8">
    <source>
        <dbReference type="PROSITE" id="PS51828"/>
    </source>
</evidence>
<keyword evidence="10" id="KW-1185">Reference proteome</keyword>